<reference evidence="1 2" key="1">
    <citation type="submission" date="2019-03" db="EMBL/GenBank/DDBJ databases">
        <title>Metabolic potential of uncultured bacteria and archaea associated with petroleum seepage in deep-sea sediments.</title>
        <authorList>
            <person name="Dong X."/>
            <person name="Hubert C."/>
        </authorList>
    </citation>
    <scope>NUCLEOTIDE SEQUENCE [LARGE SCALE GENOMIC DNA]</scope>
    <source>
        <strain evidence="1">E29_bin36</strain>
    </source>
</reference>
<proteinExistence type="predicted"/>
<dbReference type="AlphaFoldDB" id="A0A523XTM0"/>
<name>A0A523XTM0_UNCT6</name>
<evidence type="ECO:0000313" key="2">
    <source>
        <dbReference type="Proteomes" id="UP000315534"/>
    </source>
</evidence>
<dbReference type="EMBL" id="SOIP01000113">
    <property type="protein sequence ID" value="TET82597.1"/>
    <property type="molecule type" value="Genomic_DNA"/>
</dbReference>
<evidence type="ECO:0000313" key="1">
    <source>
        <dbReference type="EMBL" id="TET82597.1"/>
    </source>
</evidence>
<comment type="caution">
    <text evidence="1">The sequence shown here is derived from an EMBL/GenBank/DDBJ whole genome shotgun (WGS) entry which is preliminary data.</text>
</comment>
<dbReference type="Proteomes" id="UP000315534">
    <property type="component" value="Unassembled WGS sequence"/>
</dbReference>
<protein>
    <submittedName>
        <fullName evidence="1">Uncharacterized protein</fullName>
    </submittedName>
</protein>
<gene>
    <name evidence="1" type="ORF">E3J38_01905</name>
</gene>
<organism evidence="1 2">
    <name type="scientific">candidate division TA06 bacterium</name>
    <dbReference type="NCBI Taxonomy" id="2250710"/>
    <lineage>
        <taxon>Bacteria</taxon>
        <taxon>Bacteria division TA06</taxon>
    </lineage>
</organism>
<sequence length="74" mass="8587">MEIIDFEGKKMPANYLGDGVYAIFDGYGVWLHTNHHEHPTDRVYLEPQVLEGLVAFNKEVKSEEVVKRIKQLNE</sequence>
<accession>A0A523XTM0</accession>